<dbReference type="InterPro" id="IPR053147">
    <property type="entry name" value="Hsp_HslJ-like"/>
</dbReference>
<keyword evidence="1" id="KW-0732">Signal</keyword>
<dbReference type="PROSITE" id="PS51257">
    <property type="entry name" value="PROKAR_LIPOPROTEIN"/>
    <property type="match status" value="1"/>
</dbReference>
<dbReference type="OrthoDB" id="507754at2"/>
<evidence type="ECO:0000256" key="1">
    <source>
        <dbReference type="SAM" id="SignalP"/>
    </source>
</evidence>
<accession>A0A839RIS5</accession>
<evidence type="ECO:0000259" key="2">
    <source>
        <dbReference type="Pfam" id="PF03724"/>
    </source>
</evidence>
<dbReference type="Pfam" id="PF03724">
    <property type="entry name" value="META"/>
    <property type="match status" value="2"/>
</dbReference>
<name>A0A839RIS5_9ACTN</name>
<sequence>MRKTLFALLGLGCGALSAACSGNEVEAAMNDLSGRTFLSTEVEGPQIPGGGPLRLEFAEDSRLIANAGCNTAAGTARLESGRIITGELAMTLIGCPPEVAGADDWVGALFAAEPEWTLDGDTLTLRTDTGTVRLLDRKVAEPDLPLSGTEWVVDSIIERDAISTSAALEEARPTLTIDQDGRATGTTGCNNFHGTAEIDGDQITFSPLATTRMACLPDRDDIERAVLATLSSTTVTASIDADILTVTTEAGNGLRFRAQN</sequence>
<feature type="domain" description="DUF306" evidence="2">
    <location>
        <begin position="145"/>
        <end position="254"/>
    </location>
</feature>
<evidence type="ECO:0000313" key="3">
    <source>
        <dbReference type="EMBL" id="MBB3036350.1"/>
    </source>
</evidence>
<evidence type="ECO:0000313" key="4">
    <source>
        <dbReference type="Proteomes" id="UP000567922"/>
    </source>
</evidence>
<gene>
    <name evidence="3" type="ORF">FHU29_000784</name>
</gene>
<reference evidence="3 4" key="1">
    <citation type="submission" date="2020-08" db="EMBL/GenBank/DDBJ databases">
        <title>Sequencing the genomes of 1000 actinobacteria strains.</title>
        <authorList>
            <person name="Klenk H.-P."/>
        </authorList>
    </citation>
    <scope>NUCLEOTIDE SEQUENCE [LARGE SCALE GENOMIC DNA]</scope>
    <source>
        <strain evidence="3 4">DSM 45258</strain>
    </source>
</reference>
<dbReference type="PANTHER" id="PTHR35535:SF2">
    <property type="entry name" value="DUF306 DOMAIN-CONTAINING PROTEIN"/>
    <property type="match status" value="1"/>
</dbReference>
<dbReference type="PANTHER" id="PTHR35535">
    <property type="entry name" value="HEAT SHOCK PROTEIN HSLJ"/>
    <property type="match status" value="1"/>
</dbReference>
<keyword evidence="4" id="KW-1185">Reference proteome</keyword>
<dbReference type="EMBL" id="JACHWS010000001">
    <property type="protein sequence ID" value="MBB3036350.1"/>
    <property type="molecule type" value="Genomic_DNA"/>
</dbReference>
<feature type="chain" id="PRO_5039521341" evidence="1">
    <location>
        <begin position="19"/>
        <end position="260"/>
    </location>
</feature>
<feature type="domain" description="DUF306" evidence="2">
    <location>
        <begin position="31"/>
        <end position="134"/>
    </location>
</feature>
<comment type="caution">
    <text evidence="3">The sequence shown here is derived from an EMBL/GenBank/DDBJ whole genome shotgun (WGS) entry which is preliminary data.</text>
</comment>
<keyword evidence="3" id="KW-0346">Stress response</keyword>
<proteinExistence type="predicted"/>
<protein>
    <submittedName>
        <fullName evidence="3">Heat shock protein HslJ</fullName>
    </submittedName>
</protein>
<dbReference type="AlphaFoldDB" id="A0A839RIS5"/>
<dbReference type="InterPro" id="IPR005184">
    <property type="entry name" value="DUF306_Meta_HslJ"/>
</dbReference>
<dbReference type="Proteomes" id="UP000567922">
    <property type="component" value="Unassembled WGS sequence"/>
</dbReference>
<organism evidence="3 4">
    <name type="scientific">Hoyosella altamirensis</name>
    <dbReference type="NCBI Taxonomy" id="616997"/>
    <lineage>
        <taxon>Bacteria</taxon>
        <taxon>Bacillati</taxon>
        <taxon>Actinomycetota</taxon>
        <taxon>Actinomycetes</taxon>
        <taxon>Mycobacteriales</taxon>
        <taxon>Hoyosellaceae</taxon>
        <taxon>Hoyosella</taxon>
    </lineage>
</organism>
<dbReference type="Gene3D" id="2.40.128.270">
    <property type="match status" value="2"/>
</dbReference>
<dbReference type="InterPro" id="IPR038670">
    <property type="entry name" value="HslJ-like_sf"/>
</dbReference>
<feature type="signal peptide" evidence="1">
    <location>
        <begin position="1"/>
        <end position="18"/>
    </location>
</feature>
<dbReference type="RefSeq" id="WP_064440245.1">
    <property type="nucleotide sequence ID" value="NZ_BDDI01000007.1"/>
</dbReference>